<name>A0A0P9FAV9_RHOGW</name>
<feature type="region of interest" description="Disordered" evidence="5">
    <location>
        <begin position="668"/>
        <end position="696"/>
    </location>
</feature>
<feature type="compositionally biased region" description="Polar residues" evidence="5">
    <location>
        <begin position="183"/>
        <end position="196"/>
    </location>
</feature>
<feature type="compositionally biased region" description="Basic and acidic residues" evidence="5">
    <location>
        <begin position="885"/>
        <end position="918"/>
    </location>
</feature>
<feature type="compositionally biased region" description="Low complexity" evidence="5">
    <location>
        <begin position="1152"/>
        <end position="1174"/>
    </location>
</feature>
<sequence>MSGSDTQHLLSILRGTAAGPPPPPSASSTSSQAPGPAAAPPHGLPGVHDLQQDHSGPTLAAPLATTDSLLALFSRPHPSSADSASPSRRPHEAPSSIQHQHPHRQPQSHGPTSPMTRRSSDLLSLLQGTHAASAVQLQQDQAAGSSHAPTNGDMPASPASPPGGNASQLLGLLMGGGGPRSAPNGSSTADVASPTSARPYPLSSVPSHLRPLSPASGSDTSEATTAAPALAPGRPASSAGDGPISHVYLAAQYLVPDAPPALGAPVGLRLPRSAHPPQEPQHLSISLSAAHVEALAPSLPSTTPITLFAVPVSFPGARRAAGTWERGIAYATGGGKGRVRVIDRESGARVLLKGGKGGDIRELRVAPYALEGRRRIATVAEDGAVAVWEVTDSFESEEDARSRRIRDLDLPPSASLVRFSPDSSAQTLVVVDSSSAIHVVSLDGKAKPRQLRHDGDIADLTYSADGKLLAVVNRAGAYAVYSVDGHKLERSGSVPLVDGAEVDQVALLEPAQRDDDHVPLALAVSSQQGTVISIVSLDQAGEASDIMFSAPLGTPDAWGALAYHRATQSLLVSHSLRGSIYSFRLTFTPGTSQGVRIEHVVEQPTAEPILSFVLDPLASADPHAATGSSSTAADPDGPPSSPTRSSPPLPQLSFGALVLHPRGVSHIGLVGSVPRPPSRAPTPSTAGTGTDDDDEPHLAAMATAAGRRMSLEGSIYVASEVSVRVDEPETDELSLKVALPPVSSPPPISSPTRSAEPGARDPPVVGGASSFGTYSLSPSRAAEPALGDLGNGISGARTPVAEASSGSGVAGAGPGASSSPSPLFNVGSGSGGGGERIRLAGPVVNAAIRSMKARQQHAVSSAALASPALSPIASAPTSASGGDSGSERDQGPGADKEKRREARGQHGEVGARELRRLESSLPPKVATAISRELDKHFQQLEQHSTAAASASTSRDQALLAAVQQTVAAAVTRAVEGALVNQVGGVVEQAVRAQMGRTVEEAITRALPIELEKQLNRPALSFALSSSIASTIAPPLERHLTGTLVKLVVPALEQKLSDAVAGVVGSIHSEMVGVRKEIVQEQSGAVGILEDEVASLRREVSTLKAMMEQMHALVLRRSNESRSAAPSASPRVPQQPPSLAQHSPHHPHHSNQHHQQQQYQQSHQQRHVSQPFVSAAPPPPAAVVAAASRPQPGPSSALPVAMHALPPIPRVATPPERYEELFTEAMQPQHEPSFVSLQHLVASSPLSRIDAVFPPPPALPKISMAVVLSLAYRLSQVVADRRGPLDDESKKLLLWLRKAIAACDGKQPPDLLALIPRILTNVVDNLVVRGRTLMALQDLAGANDVRLVQQYAHARLSLFAQPGAGEGFEQFRR</sequence>
<dbReference type="PANTHER" id="PTHR15598">
    <property type="entry name" value="ENHANCER OF MRNA-DECAPPING PROTEIN 4"/>
    <property type="match status" value="1"/>
</dbReference>
<evidence type="ECO:0008006" key="8">
    <source>
        <dbReference type="Google" id="ProtNLM"/>
    </source>
</evidence>
<feature type="region of interest" description="Disordered" evidence="5">
    <location>
        <begin position="621"/>
        <end position="653"/>
    </location>
</feature>
<feature type="region of interest" description="Disordered" evidence="5">
    <location>
        <begin position="1"/>
        <end position="239"/>
    </location>
</feature>
<feature type="region of interest" description="Disordered" evidence="5">
    <location>
        <begin position="738"/>
        <end position="771"/>
    </location>
</feature>
<keyword evidence="7" id="KW-1185">Reference proteome</keyword>
<dbReference type="GeneID" id="28978311"/>
<dbReference type="SUPFAM" id="SSF50969">
    <property type="entry name" value="YVTN repeat-like/Quinoprotein amine dehydrogenase"/>
    <property type="match status" value="1"/>
</dbReference>
<dbReference type="GO" id="GO:0031087">
    <property type="term" value="P:deadenylation-independent decapping of nuclear-transcribed mRNA"/>
    <property type="evidence" value="ECO:0007669"/>
    <property type="project" value="InterPro"/>
</dbReference>
<evidence type="ECO:0000313" key="7">
    <source>
        <dbReference type="Proteomes" id="UP000053890"/>
    </source>
</evidence>
<dbReference type="EMBL" id="KQ474085">
    <property type="protein sequence ID" value="KPV72770.1"/>
    <property type="molecule type" value="Genomic_DNA"/>
</dbReference>
<protein>
    <recommendedName>
        <fullName evidence="8">Enhancer of mRNA-decapping protein 4 WD40 repeat region domain-containing protein</fullName>
    </recommendedName>
</protein>
<gene>
    <name evidence="6" type="ORF">RHOBADRAFT_55459</name>
</gene>
<comment type="subcellular location">
    <subcellularLocation>
        <location evidence="1">Cytoplasm</location>
    </subcellularLocation>
</comment>
<feature type="compositionally biased region" description="Low complexity" evidence="5">
    <location>
        <begin position="74"/>
        <end position="87"/>
    </location>
</feature>
<dbReference type="GO" id="GO:0000932">
    <property type="term" value="C:P-body"/>
    <property type="evidence" value="ECO:0007669"/>
    <property type="project" value="TreeGrafter"/>
</dbReference>
<dbReference type="InterPro" id="IPR015943">
    <property type="entry name" value="WD40/YVTN_repeat-like_dom_sf"/>
</dbReference>
<keyword evidence="3" id="KW-0853">WD repeat</keyword>
<dbReference type="STRING" id="578459.A0A0P9FAV9"/>
<feature type="compositionally biased region" description="Polar residues" evidence="5">
    <location>
        <begin position="135"/>
        <end position="149"/>
    </location>
</feature>
<keyword evidence="2" id="KW-0963">Cytoplasm</keyword>
<dbReference type="InterPro" id="IPR045152">
    <property type="entry name" value="EDC4-like"/>
</dbReference>
<proteinExistence type="predicted"/>
<feature type="compositionally biased region" description="Pro residues" evidence="5">
    <location>
        <begin position="636"/>
        <end position="650"/>
    </location>
</feature>
<feature type="compositionally biased region" description="Low complexity" evidence="5">
    <location>
        <begin position="1120"/>
        <end position="1141"/>
    </location>
</feature>
<feature type="region of interest" description="Disordered" evidence="5">
    <location>
        <begin position="872"/>
        <end position="922"/>
    </location>
</feature>
<evidence type="ECO:0000256" key="3">
    <source>
        <dbReference type="ARBA" id="ARBA00022574"/>
    </source>
</evidence>
<organism evidence="6 7">
    <name type="scientific">Rhodotorula graminis (strain WP1)</name>
    <dbReference type="NCBI Taxonomy" id="578459"/>
    <lineage>
        <taxon>Eukaryota</taxon>
        <taxon>Fungi</taxon>
        <taxon>Dikarya</taxon>
        <taxon>Basidiomycota</taxon>
        <taxon>Pucciniomycotina</taxon>
        <taxon>Microbotryomycetes</taxon>
        <taxon>Sporidiobolales</taxon>
        <taxon>Sporidiobolaceae</taxon>
        <taxon>Rhodotorula</taxon>
    </lineage>
</organism>
<dbReference type="RefSeq" id="XP_018268819.1">
    <property type="nucleotide sequence ID" value="XM_018417863.1"/>
</dbReference>
<dbReference type="InterPro" id="IPR011044">
    <property type="entry name" value="Quino_amine_DH_bsu"/>
</dbReference>
<feature type="compositionally biased region" description="Low complexity" evidence="5">
    <location>
        <begin position="26"/>
        <end position="36"/>
    </location>
</feature>
<dbReference type="OrthoDB" id="21128at2759"/>
<dbReference type="OMA" id="MQPQHEP"/>
<evidence type="ECO:0000256" key="5">
    <source>
        <dbReference type="SAM" id="MobiDB-lite"/>
    </source>
</evidence>
<evidence type="ECO:0000313" key="6">
    <source>
        <dbReference type="EMBL" id="KPV72770.1"/>
    </source>
</evidence>
<evidence type="ECO:0000256" key="1">
    <source>
        <dbReference type="ARBA" id="ARBA00004496"/>
    </source>
</evidence>
<evidence type="ECO:0000256" key="4">
    <source>
        <dbReference type="ARBA" id="ARBA00022737"/>
    </source>
</evidence>
<dbReference type="Proteomes" id="UP000053890">
    <property type="component" value="Unassembled WGS sequence"/>
</dbReference>
<evidence type="ECO:0000256" key="2">
    <source>
        <dbReference type="ARBA" id="ARBA00022490"/>
    </source>
</evidence>
<accession>A0A0P9FAV9</accession>
<reference evidence="6 7" key="1">
    <citation type="journal article" date="2015" name="Front. Microbiol.">
        <title>Genome sequence of the plant growth promoting endophytic yeast Rhodotorula graminis WP1.</title>
        <authorList>
            <person name="Firrincieli A."/>
            <person name="Otillar R."/>
            <person name="Salamov A."/>
            <person name="Schmutz J."/>
            <person name="Khan Z."/>
            <person name="Redman R.S."/>
            <person name="Fleck N.D."/>
            <person name="Lindquist E."/>
            <person name="Grigoriev I.V."/>
            <person name="Doty S.L."/>
        </authorList>
    </citation>
    <scope>NUCLEOTIDE SEQUENCE [LARGE SCALE GENOMIC DNA]</scope>
    <source>
        <strain evidence="6 7">WP1</strain>
    </source>
</reference>
<dbReference type="PANTHER" id="PTHR15598:SF5">
    <property type="entry name" value="ENHANCER OF MRNA-DECAPPING PROTEIN 4"/>
    <property type="match status" value="1"/>
</dbReference>
<dbReference type="Gene3D" id="2.130.10.10">
    <property type="entry name" value="YVTN repeat-like/Quinoprotein amine dehydrogenase"/>
    <property type="match status" value="1"/>
</dbReference>
<feature type="region of interest" description="Disordered" evidence="5">
    <location>
        <begin position="1116"/>
        <end position="1195"/>
    </location>
</feature>
<feature type="compositionally biased region" description="Polar residues" evidence="5">
    <location>
        <begin position="215"/>
        <end position="224"/>
    </location>
</feature>
<feature type="region of interest" description="Disordered" evidence="5">
    <location>
        <begin position="797"/>
        <end position="832"/>
    </location>
</feature>
<feature type="compositionally biased region" description="Basic residues" evidence="5">
    <location>
        <begin position="1142"/>
        <end position="1151"/>
    </location>
</feature>
<keyword evidence="4" id="KW-0677">Repeat</keyword>